<evidence type="ECO:0000313" key="1">
    <source>
        <dbReference type="EMBL" id="MDN4596922.1"/>
    </source>
</evidence>
<protein>
    <submittedName>
        <fullName evidence="1">DUF2795 domain-containing protein</fullName>
    </submittedName>
</protein>
<evidence type="ECO:0000313" key="2">
    <source>
        <dbReference type="Proteomes" id="UP001174210"/>
    </source>
</evidence>
<dbReference type="Pfam" id="PF11387">
    <property type="entry name" value="DUF2795"/>
    <property type="match status" value="1"/>
</dbReference>
<organism evidence="1 2">
    <name type="scientific">Leifsonia virtsii</name>
    <dbReference type="NCBI Taxonomy" id="3035915"/>
    <lineage>
        <taxon>Bacteria</taxon>
        <taxon>Bacillati</taxon>
        <taxon>Actinomycetota</taxon>
        <taxon>Actinomycetes</taxon>
        <taxon>Micrococcales</taxon>
        <taxon>Microbacteriaceae</taxon>
        <taxon>Leifsonia</taxon>
    </lineage>
</organism>
<proteinExistence type="predicted"/>
<dbReference type="InterPro" id="IPR021527">
    <property type="entry name" value="DUF2795"/>
</dbReference>
<dbReference type="EMBL" id="JAROCB010000002">
    <property type="protein sequence ID" value="MDN4596922.1"/>
    <property type="molecule type" value="Genomic_DNA"/>
</dbReference>
<dbReference type="RefSeq" id="WP_301217413.1">
    <property type="nucleotide sequence ID" value="NZ_JAROCB010000002.1"/>
</dbReference>
<dbReference type="Proteomes" id="UP001174210">
    <property type="component" value="Unassembled WGS sequence"/>
</dbReference>
<name>A0ABT8IVS3_9MICO</name>
<gene>
    <name evidence="1" type="ORF">P5G59_07210</name>
</gene>
<accession>A0ABT8IVS3</accession>
<comment type="caution">
    <text evidence="1">The sequence shown here is derived from an EMBL/GenBank/DDBJ whole genome shotgun (WGS) entry which is preliminary data.</text>
</comment>
<keyword evidence="2" id="KW-1185">Reference proteome</keyword>
<reference evidence="1" key="1">
    <citation type="submission" date="2023-03" db="EMBL/GenBank/DDBJ databases">
        <title>MT1 and MT2 Draft Genomes of Novel Species.</title>
        <authorList>
            <person name="Venkateswaran K."/>
        </authorList>
    </citation>
    <scope>NUCLEOTIDE SEQUENCE</scope>
    <source>
        <strain evidence="1">F6_8S_P_1A</strain>
    </source>
</reference>
<sequence>MADRPIQIDVQKYLSGVDYPASKADLVGTAQGQGAPKEVVDALEGLPDREFDSPVQVTEGIGGS</sequence>